<evidence type="ECO:0000256" key="1">
    <source>
        <dbReference type="SAM" id="Phobius"/>
    </source>
</evidence>
<protein>
    <submittedName>
        <fullName evidence="2">Uncharacterized protein</fullName>
    </submittedName>
</protein>
<keyword evidence="1" id="KW-1133">Transmembrane helix</keyword>
<dbReference type="Proteomes" id="UP001139648">
    <property type="component" value="Unassembled WGS sequence"/>
</dbReference>
<feature type="transmembrane region" description="Helical" evidence="1">
    <location>
        <begin position="115"/>
        <end position="137"/>
    </location>
</feature>
<dbReference type="AlphaFoldDB" id="A0A9X2K306"/>
<keyword evidence="1" id="KW-0812">Transmembrane</keyword>
<reference evidence="2" key="1">
    <citation type="submission" date="2022-06" db="EMBL/GenBank/DDBJ databases">
        <title>Sequencing the genomes of 1000 actinobacteria strains.</title>
        <authorList>
            <person name="Klenk H.-P."/>
        </authorList>
    </citation>
    <scope>NUCLEOTIDE SEQUENCE</scope>
    <source>
        <strain evidence="2">DSM 46694</strain>
    </source>
</reference>
<name>A0A9X2K306_9ACTN</name>
<evidence type="ECO:0000313" key="3">
    <source>
        <dbReference type="Proteomes" id="UP001139648"/>
    </source>
</evidence>
<evidence type="ECO:0000313" key="2">
    <source>
        <dbReference type="EMBL" id="MCP2358553.1"/>
    </source>
</evidence>
<dbReference type="EMBL" id="JAMZEB010000002">
    <property type="protein sequence ID" value="MCP2358553.1"/>
    <property type="molecule type" value="Genomic_DNA"/>
</dbReference>
<keyword evidence="3" id="KW-1185">Reference proteome</keyword>
<proteinExistence type="predicted"/>
<accession>A0A9X2K306</accession>
<organism evidence="2 3">
    <name type="scientific">Nonomuraea thailandensis</name>
    <dbReference type="NCBI Taxonomy" id="1188745"/>
    <lineage>
        <taxon>Bacteria</taxon>
        <taxon>Bacillati</taxon>
        <taxon>Actinomycetota</taxon>
        <taxon>Actinomycetes</taxon>
        <taxon>Streptosporangiales</taxon>
        <taxon>Streptosporangiaceae</taxon>
        <taxon>Nonomuraea</taxon>
    </lineage>
</organism>
<sequence>MRVGRRLSAFTVALAALGLLLLFWSVPELGPTIKAARADGVSGVFTAGELRCIQHPGHESCVWAGDFASDDGRVLRRDVELYGSDRGTLAAGRTTQAVDTGRASRVYGLDGSGEWLFTTLLALAGAALLAVAARRVWRRPPARRPSGAGDGEG</sequence>
<comment type="caution">
    <text evidence="2">The sequence shown here is derived from an EMBL/GenBank/DDBJ whole genome shotgun (WGS) entry which is preliminary data.</text>
</comment>
<dbReference type="RefSeq" id="WP_253745745.1">
    <property type="nucleotide sequence ID" value="NZ_BAABKA010000007.1"/>
</dbReference>
<keyword evidence="1" id="KW-0472">Membrane</keyword>
<gene>
    <name evidence="2" type="ORF">HD597_005573</name>
</gene>